<evidence type="ECO:0000313" key="1">
    <source>
        <dbReference type="EMBL" id="CAK9275811.1"/>
    </source>
</evidence>
<accession>A0ABP0X9K5</accession>
<reference evidence="1" key="1">
    <citation type="submission" date="2024-02" db="EMBL/GenBank/DDBJ databases">
        <authorList>
            <consortium name="ELIXIR-Norway"/>
            <consortium name="Elixir Norway"/>
        </authorList>
    </citation>
    <scope>NUCLEOTIDE SEQUENCE</scope>
</reference>
<dbReference type="EMBL" id="OZ020102">
    <property type="protein sequence ID" value="CAK9275811.1"/>
    <property type="molecule type" value="Genomic_DNA"/>
</dbReference>
<proteinExistence type="predicted"/>
<keyword evidence="2" id="KW-1185">Reference proteome</keyword>
<dbReference type="SUPFAM" id="SSF140996">
    <property type="entry name" value="Hermes dimerisation domain"/>
    <property type="match status" value="1"/>
</dbReference>
<gene>
    <name evidence="1" type="ORF">CSSPJE1EN1_LOCUS21289</name>
</gene>
<sequence length="102" mass="11077">MKPICFTVYVYNSSDGTLSMSAHTCSRVVVVASFGNLHAWATKKGVPTDHAKANMTNSLINMCGYDIRPFAVVEGPKFHDVIQTALEISFASKTPLLANDLL</sequence>
<dbReference type="Gene3D" id="1.10.10.1070">
    <property type="entry name" value="Zinc finger, BED domain-containing"/>
    <property type="match status" value="1"/>
</dbReference>
<protein>
    <submittedName>
        <fullName evidence="1">Uncharacterized protein</fullName>
    </submittedName>
</protein>
<evidence type="ECO:0000313" key="2">
    <source>
        <dbReference type="Proteomes" id="UP001497444"/>
    </source>
</evidence>
<name>A0ABP0X9K5_9BRYO</name>
<dbReference type="Proteomes" id="UP001497444">
    <property type="component" value="Chromosome 7"/>
</dbReference>
<organism evidence="1 2">
    <name type="scientific">Sphagnum jensenii</name>
    <dbReference type="NCBI Taxonomy" id="128206"/>
    <lineage>
        <taxon>Eukaryota</taxon>
        <taxon>Viridiplantae</taxon>
        <taxon>Streptophyta</taxon>
        <taxon>Embryophyta</taxon>
        <taxon>Bryophyta</taxon>
        <taxon>Sphagnophytina</taxon>
        <taxon>Sphagnopsida</taxon>
        <taxon>Sphagnales</taxon>
        <taxon>Sphagnaceae</taxon>
        <taxon>Sphagnum</taxon>
    </lineage>
</organism>